<protein>
    <recommendedName>
        <fullName evidence="3">Serine protease</fullName>
    </recommendedName>
</protein>
<evidence type="ECO:0008006" key="3">
    <source>
        <dbReference type="Google" id="ProtNLM"/>
    </source>
</evidence>
<dbReference type="SUPFAM" id="SSF50156">
    <property type="entry name" value="PDZ domain-like"/>
    <property type="match status" value="1"/>
</dbReference>
<proteinExistence type="predicted"/>
<dbReference type="Proteomes" id="UP000076555">
    <property type="component" value="Unassembled WGS sequence"/>
</dbReference>
<dbReference type="InterPro" id="IPR036034">
    <property type="entry name" value="PDZ_sf"/>
</dbReference>
<name>A0A166KEW2_NODSP</name>
<sequence>MLFCQCVTPSINNQPVTKIEEVQKLVENSQIGIPLQIQVERNGQIIAIAVSPAPLPAQKEN</sequence>
<dbReference type="EMBL" id="LWAJ01000052">
    <property type="protein sequence ID" value="KZL51022.1"/>
    <property type="molecule type" value="Genomic_DNA"/>
</dbReference>
<organism evidence="1 2">
    <name type="scientific">Nodularia spumigena CENA596</name>
    <dbReference type="NCBI Taxonomy" id="1819295"/>
    <lineage>
        <taxon>Bacteria</taxon>
        <taxon>Bacillati</taxon>
        <taxon>Cyanobacteriota</taxon>
        <taxon>Cyanophyceae</taxon>
        <taxon>Nostocales</taxon>
        <taxon>Nodulariaceae</taxon>
        <taxon>Nodularia</taxon>
    </lineage>
</organism>
<dbReference type="Gene3D" id="2.30.42.10">
    <property type="match status" value="1"/>
</dbReference>
<gene>
    <name evidence="1" type="ORF">A2T98_04460</name>
</gene>
<evidence type="ECO:0000313" key="2">
    <source>
        <dbReference type="Proteomes" id="UP000076555"/>
    </source>
</evidence>
<accession>A0A166KEW2</accession>
<reference evidence="1 2" key="1">
    <citation type="submission" date="2016-04" db="EMBL/GenBank/DDBJ databases">
        <title>Draft Genome Assembly of the Bloom-forming Cyanobacterium Nodularia spumigena Strain CENA596 in Shrimp Production Ponds.</title>
        <authorList>
            <person name="Popin R.V."/>
            <person name="Rigonato J."/>
            <person name="Abreu V.A."/>
            <person name="Andreote A.P."/>
            <person name="Silveira S.B."/>
            <person name="Odebrecht C."/>
            <person name="Fiore M.F."/>
        </authorList>
    </citation>
    <scope>NUCLEOTIDE SEQUENCE [LARGE SCALE GENOMIC DNA]</scope>
    <source>
        <strain evidence="1 2">CENA596</strain>
    </source>
</reference>
<comment type="caution">
    <text evidence="1">The sequence shown here is derived from an EMBL/GenBank/DDBJ whole genome shotgun (WGS) entry which is preliminary data.</text>
</comment>
<evidence type="ECO:0000313" key="1">
    <source>
        <dbReference type="EMBL" id="KZL51022.1"/>
    </source>
</evidence>
<dbReference type="AlphaFoldDB" id="A0A166KEW2"/>